<feature type="region of interest" description="Disordered" evidence="1">
    <location>
        <begin position="38"/>
        <end position="84"/>
    </location>
</feature>
<dbReference type="RefSeq" id="WP_175103965.1">
    <property type="nucleotide sequence ID" value="NZ_CADIKM010000004.1"/>
</dbReference>
<accession>A0A6S7B9R3</accession>
<feature type="signal peptide" evidence="2">
    <location>
        <begin position="1"/>
        <end position="34"/>
    </location>
</feature>
<feature type="compositionally biased region" description="Gly residues" evidence="1">
    <location>
        <begin position="69"/>
        <end position="82"/>
    </location>
</feature>
<evidence type="ECO:0000256" key="2">
    <source>
        <dbReference type="SAM" id="SignalP"/>
    </source>
</evidence>
<evidence type="ECO:0000256" key="1">
    <source>
        <dbReference type="SAM" id="MobiDB-lite"/>
    </source>
</evidence>
<feature type="compositionally biased region" description="Polar residues" evidence="1">
    <location>
        <begin position="139"/>
        <end position="150"/>
    </location>
</feature>
<keyword evidence="2" id="KW-0732">Signal</keyword>
<proteinExistence type="predicted"/>
<feature type="region of interest" description="Disordered" evidence="1">
    <location>
        <begin position="168"/>
        <end position="189"/>
    </location>
</feature>
<gene>
    <name evidence="3" type="ORF">LMG28138_01346</name>
</gene>
<feature type="region of interest" description="Disordered" evidence="1">
    <location>
        <begin position="105"/>
        <end position="150"/>
    </location>
</feature>
<evidence type="ECO:0000313" key="4">
    <source>
        <dbReference type="Proteomes" id="UP000494115"/>
    </source>
</evidence>
<organism evidence="3 4">
    <name type="scientific">Pararobbsia alpina</name>
    <dbReference type="NCBI Taxonomy" id="621374"/>
    <lineage>
        <taxon>Bacteria</taxon>
        <taxon>Pseudomonadati</taxon>
        <taxon>Pseudomonadota</taxon>
        <taxon>Betaproteobacteria</taxon>
        <taxon>Burkholderiales</taxon>
        <taxon>Burkholderiaceae</taxon>
        <taxon>Pararobbsia</taxon>
    </lineage>
</organism>
<keyword evidence="4" id="KW-1185">Reference proteome</keyword>
<reference evidence="3 4" key="1">
    <citation type="submission" date="2020-04" db="EMBL/GenBank/DDBJ databases">
        <authorList>
            <person name="De Canck E."/>
        </authorList>
    </citation>
    <scope>NUCLEOTIDE SEQUENCE [LARGE SCALE GENOMIC DNA]</scope>
    <source>
        <strain evidence="3 4">LMG 28138</strain>
    </source>
</reference>
<feature type="chain" id="PRO_5028804937" evidence="2">
    <location>
        <begin position="35"/>
        <end position="189"/>
    </location>
</feature>
<dbReference type="Proteomes" id="UP000494115">
    <property type="component" value="Unassembled WGS sequence"/>
</dbReference>
<sequence length="189" mass="18753">MKRLKCKSRLPVLPACFVCAVLAAAWLVPGSALAQSAGLGQSRNSGISGSSPHRMGSSSAMELSSQGSRFGGSTGMSGGGSGNASNSIGLRGLGGSSAGAGLGMAGGTGSHASSSLAGTSSGMPGSRQTKPKFKLKPASNDTAGSSSTHSQYAYDYGAADLGRDASSIYKSRDEVAPTDDYQFGATDTR</sequence>
<evidence type="ECO:0000313" key="3">
    <source>
        <dbReference type="EMBL" id="CAB3781812.1"/>
    </source>
</evidence>
<protein>
    <submittedName>
        <fullName evidence="3">Uncharacterized protein</fullName>
    </submittedName>
</protein>
<feature type="compositionally biased region" description="Low complexity" evidence="1">
    <location>
        <begin position="48"/>
        <end position="59"/>
    </location>
</feature>
<feature type="compositionally biased region" description="Low complexity" evidence="1">
    <location>
        <begin position="110"/>
        <end position="123"/>
    </location>
</feature>
<feature type="compositionally biased region" description="Polar residues" evidence="1">
    <location>
        <begin position="38"/>
        <end position="47"/>
    </location>
</feature>
<dbReference type="EMBL" id="CADIKM010000004">
    <property type="protein sequence ID" value="CAB3781812.1"/>
    <property type="molecule type" value="Genomic_DNA"/>
</dbReference>
<dbReference type="AlphaFoldDB" id="A0A6S7B9R3"/>
<name>A0A6S7B9R3_9BURK</name>